<dbReference type="AlphaFoldDB" id="A0A6P1NL50"/>
<dbReference type="InterPro" id="IPR033469">
    <property type="entry name" value="CYTH-like_dom_sf"/>
</dbReference>
<dbReference type="Gene3D" id="1.40.20.10">
    <property type="entry name" value="CHAD domain"/>
    <property type="match status" value="1"/>
</dbReference>
<evidence type="ECO:0000313" key="3">
    <source>
        <dbReference type="EMBL" id="QHK20058.1"/>
    </source>
</evidence>
<dbReference type="PANTHER" id="PTHR39339">
    <property type="entry name" value="SLR1444 PROTEIN"/>
    <property type="match status" value="1"/>
</dbReference>
<accession>A0A6P1NL50</accession>
<gene>
    <name evidence="3" type="ORF">GU243_10300</name>
</gene>
<dbReference type="Gene3D" id="2.40.320.10">
    <property type="entry name" value="Hypothetical Protein Pfu-838710-001"/>
    <property type="match status" value="1"/>
</dbReference>
<dbReference type="InterPro" id="IPR007899">
    <property type="entry name" value="CHAD_dom"/>
</dbReference>
<dbReference type="Proteomes" id="UP000464186">
    <property type="component" value="Chromosome"/>
</dbReference>
<dbReference type="InterPro" id="IPR038186">
    <property type="entry name" value="CHAD_dom_sf"/>
</dbReference>
<dbReference type="SMART" id="SM01118">
    <property type="entry name" value="CYTH"/>
    <property type="match status" value="1"/>
</dbReference>
<dbReference type="Pfam" id="PF05235">
    <property type="entry name" value="CHAD"/>
    <property type="match status" value="1"/>
</dbReference>
<dbReference type="SUPFAM" id="SSF55154">
    <property type="entry name" value="CYTH-like phosphatases"/>
    <property type="match status" value="1"/>
</dbReference>
<dbReference type="EMBL" id="CP047898">
    <property type="protein sequence ID" value="QHK20058.1"/>
    <property type="molecule type" value="Genomic_DNA"/>
</dbReference>
<feature type="domain" description="CHAD" evidence="2">
    <location>
        <begin position="265"/>
        <end position="549"/>
    </location>
</feature>
<protein>
    <submittedName>
        <fullName evidence="3">CHAD domain-containing protein</fullName>
    </submittedName>
</protein>
<proteinExistence type="predicted"/>
<feature type="compositionally biased region" description="Gly residues" evidence="1">
    <location>
        <begin position="80"/>
        <end position="101"/>
    </location>
</feature>
<evidence type="ECO:0000256" key="1">
    <source>
        <dbReference type="SAM" id="MobiDB-lite"/>
    </source>
</evidence>
<dbReference type="SMART" id="SM00880">
    <property type="entry name" value="CHAD"/>
    <property type="match status" value="1"/>
</dbReference>
<dbReference type="PROSITE" id="PS51708">
    <property type="entry name" value="CHAD"/>
    <property type="match status" value="1"/>
</dbReference>
<dbReference type="PANTHER" id="PTHR39339:SF1">
    <property type="entry name" value="CHAD DOMAIN-CONTAINING PROTEIN"/>
    <property type="match status" value="1"/>
</dbReference>
<dbReference type="InterPro" id="IPR023577">
    <property type="entry name" value="CYTH_domain"/>
</dbReference>
<dbReference type="KEGG" id="psey:GU243_10300"/>
<dbReference type="CDD" id="cd07374">
    <property type="entry name" value="CYTH-like_Pase"/>
    <property type="match status" value="1"/>
</dbReference>
<sequence length="556" mass="59327">MASQAVEVEKKYDVGPDAEVPSLADIPGVARVGEPHVDTLEAVYFDTAGHTLASRDITLRRRTGGVDAGWHLKLTAEGPRSGGETVGLGSPGGGTGTGTGTGTEPQRRRELHAPLGQPGVVPDSLLAYVLAYLRGEDAAPVVRLETRRTTYPLYGEDGVHLADLADDRVSAELLGAAGGAADVTADATAGGAPEAADGREPRTRQWREWELELVHGSPDLFPAAAEILAAAGASPAKHGSKLAKVLALPAREPGAGDGPKSPGKKGPVSDLLTAYLAAQISEILALDPGVRLEEPEAVHDLRSATRRARSALAAYRRLYSPVAGRRLRDELKWLGSVLGSPRDAEVMLTRLLGHAAELHPGLASAVKGRLDDELGTTLNTAYRKLQKALLSERYFRLLDDLEAFRDHPPVRPEGAVPARKAAGKLVGKAAKRLQRAARAAKRARRGAEHETALHDVRKDAKRLRHVAESAAPVHGKRATKIAKAAHRQQQVLGDFHDSVVARDLLAKLAVAPDLPEAVASAYVTLHTRQVQLAADAEAEYRQERKKSRKRLQRGVI</sequence>
<organism evidence="3 4">
    <name type="scientific">Pseudarthrobacter psychrotolerans</name>
    <dbReference type="NCBI Taxonomy" id="2697569"/>
    <lineage>
        <taxon>Bacteria</taxon>
        <taxon>Bacillati</taxon>
        <taxon>Actinomycetota</taxon>
        <taxon>Actinomycetes</taxon>
        <taxon>Micrococcales</taxon>
        <taxon>Micrococcaceae</taxon>
        <taxon>Pseudarthrobacter</taxon>
    </lineage>
</organism>
<evidence type="ECO:0000313" key="4">
    <source>
        <dbReference type="Proteomes" id="UP000464186"/>
    </source>
</evidence>
<name>A0A6P1NL50_9MICC</name>
<evidence type="ECO:0000259" key="2">
    <source>
        <dbReference type="PROSITE" id="PS51708"/>
    </source>
</evidence>
<reference evidence="3 4" key="1">
    <citation type="submission" date="2020-01" db="EMBL/GenBank/DDBJ databases">
        <title>Pseudarthrobacter psychrotolerans sp. nov., isolated from antarctic soil.</title>
        <authorList>
            <person name="Shin Y."/>
            <person name="Park W."/>
        </authorList>
    </citation>
    <scope>NUCLEOTIDE SEQUENCE [LARGE SCALE GENOMIC DNA]</scope>
    <source>
        <strain evidence="3 4">YJ56</strain>
    </source>
</reference>
<keyword evidence="4" id="KW-1185">Reference proteome</keyword>
<dbReference type="Pfam" id="PF01928">
    <property type="entry name" value="CYTH"/>
    <property type="match status" value="1"/>
</dbReference>
<feature type="region of interest" description="Disordered" evidence="1">
    <location>
        <begin position="75"/>
        <end position="106"/>
    </location>
</feature>